<keyword evidence="4" id="KW-1185">Reference proteome</keyword>
<feature type="domain" description="DUF7034" evidence="1">
    <location>
        <begin position="240"/>
        <end position="337"/>
    </location>
</feature>
<evidence type="ECO:0000313" key="4">
    <source>
        <dbReference type="Proteomes" id="UP000001064"/>
    </source>
</evidence>
<dbReference type="Pfam" id="PF23034">
    <property type="entry name" value="DUF7035"/>
    <property type="match status" value="1"/>
</dbReference>
<protein>
    <submittedName>
        <fullName evidence="3">Uncharacterized protein</fullName>
    </submittedName>
</protein>
<feature type="domain" description="DUF7035" evidence="2">
    <location>
        <begin position="95"/>
        <end position="230"/>
    </location>
</feature>
<dbReference type="InterPro" id="IPR055462">
    <property type="entry name" value="DUF7034"/>
</dbReference>
<dbReference type="GeneID" id="10504229"/>
<reference evidence="4" key="1">
    <citation type="journal article" date="2011" name="Genome Biol.">
        <title>Comparative genomics of the social amoebae Dictyostelium discoideum and Dictyostelium purpureum.</title>
        <authorList>
            <consortium name="US DOE Joint Genome Institute (JGI-PGF)"/>
            <person name="Sucgang R."/>
            <person name="Kuo A."/>
            <person name="Tian X."/>
            <person name="Salerno W."/>
            <person name="Parikh A."/>
            <person name="Feasley C.L."/>
            <person name="Dalin E."/>
            <person name="Tu H."/>
            <person name="Huang E."/>
            <person name="Barry K."/>
            <person name="Lindquist E."/>
            <person name="Shapiro H."/>
            <person name="Bruce D."/>
            <person name="Schmutz J."/>
            <person name="Salamov A."/>
            <person name="Fey P."/>
            <person name="Gaudet P."/>
            <person name="Anjard C."/>
            <person name="Babu M.M."/>
            <person name="Basu S."/>
            <person name="Bushmanova Y."/>
            <person name="van der Wel H."/>
            <person name="Katoh-Kurasawa M."/>
            <person name="Dinh C."/>
            <person name="Coutinho P.M."/>
            <person name="Saito T."/>
            <person name="Elias M."/>
            <person name="Schaap P."/>
            <person name="Kay R.R."/>
            <person name="Henrissat B."/>
            <person name="Eichinger L."/>
            <person name="Rivero F."/>
            <person name="Putnam N.H."/>
            <person name="West C.M."/>
            <person name="Loomis W.F."/>
            <person name="Chisholm R.L."/>
            <person name="Shaulsky G."/>
            <person name="Strassmann J.E."/>
            <person name="Queller D.C."/>
            <person name="Kuspa A."/>
            <person name="Grigoriev I.V."/>
        </authorList>
    </citation>
    <scope>NUCLEOTIDE SEQUENCE [LARGE SCALE GENOMIC DNA]</scope>
    <source>
        <strain evidence="4">QSDP1</strain>
    </source>
</reference>
<sequence length="341" mass="38910">MYNNQIILEIGNTKNNFENNIPVIFEFSKSTKKKHIYYLKYEPSLNKWTTKFRVPGNLMEGPVAYRIYPSWINHIEIPSSSLPGECQLNVTSNYFDYMGPVVSNIEKIPDSLSQGSKIFGWYLTIVDETNGFKKGNCTVTGSLDNSVYNYDLSLDTSLLDTPFITKFKILVSIPFSCTTMNYSITSLYLEDSQGQYTSFNNFNYIVNYPQLNPFINFMGKTNYLSYEISCIQPLDYSTYPSIVTWSPSEKSIDVSSEKSLYVNFDVEDVNGLKIDQLPVLYVIGYELQIIESKCQLMSQVPPTYSYFCEILIPFGFGFLNGNQSLSLSLYGLISNNVSNKK</sequence>
<evidence type="ECO:0000259" key="1">
    <source>
        <dbReference type="Pfam" id="PF23033"/>
    </source>
</evidence>
<accession>F0ZR36</accession>
<name>F0ZR36_DICPU</name>
<dbReference type="PANTHER" id="PTHR31378">
    <property type="entry name" value="EGF-LIKE DOMAIN-CONTAINING PROTEIN-RELATED-RELATED"/>
    <property type="match status" value="1"/>
</dbReference>
<dbReference type="KEGG" id="dpp:DICPUDRAFT_36456"/>
<dbReference type="InterPro" id="IPR055463">
    <property type="entry name" value="DUF7035"/>
</dbReference>
<dbReference type="EMBL" id="GL871134">
    <property type="protein sequence ID" value="EGC33605.1"/>
    <property type="molecule type" value="Genomic_DNA"/>
</dbReference>
<dbReference type="eggNOG" id="ENOG502SC7H">
    <property type="taxonomic scope" value="Eukaryota"/>
</dbReference>
<organism evidence="3 4">
    <name type="scientific">Dictyostelium purpureum</name>
    <name type="common">Slime mold</name>
    <dbReference type="NCBI Taxonomy" id="5786"/>
    <lineage>
        <taxon>Eukaryota</taxon>
        <taxon>Amoebozoa</taxon>
        <taxon>Evosea</taxon>
        <taxon>Eumycetozoa</taxon>
        <taxon>Dictyostelia</taxon>
        <taxon>Dictyosteliales</taxon>
        <taxon>Dictyosteliaceae</taxon>
        <taxon>Dictyostelium</taxon>
    </lineage>
</organism>
<gene>
    <name evidence="3" type="ORF">DICPUDRAFT_36456</name>
</gene>
<evidence type="ECO:0000313" key="3">
    <source>
        <dbReference type="EMBL" id="EGC33605.1"/>
    </source>
</evidence>
<dbReference type="VEuPathDB" id="AmoebaDB:DICPUDRAFT_36456"/>
<proteinExistence type="predicted"/>
<dbReference type="Proteomes" id="UP000001064">
    <property type="component" value="Unassembled WGS sequence"/>
</dbReference>
<evidence type="ECO:0000259" key="2">
    <source>
        <dbReference type="Pfam" id="PF23034"/>
    </source>
</evidence>
<dbReference type="RefSeq" id="XP_003289873.1">
    <property type="nucleotide sequence ID" value="XM_003289825.1"/>
</dbReference>
<dbReference type="InParanoid" id="F0ZR36"/>
<dbReference type="Pfam" id="PF23033">
    <property type="entry name" value="DUF7034"/>
    <property type="match status" value="1"/>
</dbReference>
<dbReference type="AlphaFoldDB" id="F0ZR36"/>